<comment type="caution">
    <text evidence="2">The sequence shown here is derived from an EMBL/GenBank/DDBJ whole genome shotgun (WGS) entry which is preliminary data.</text>
</comment>
<reference evidence="2 3" key="1">
    <citation type="submission" date="2024-09" db="EMBL/GenBank/DDBJ databases">
        <title>Chromosome-scale assembly of Riccia sorocarpa.</title>
        <authorList>
            <person name="Paukszto L."/>
        </authorList>
    </citation>
    <scope>NUCLEOTIDE SEQUENCE [LARGE SCALE GENOMIC DNA]</scope>
    <source>
        <strain evidence="2">LP-2024</strain>
        <tissue evidence="2">Aerial parts of the thallus</tissue>
    </source>
</reference>
<accession>A0ABD3HDR8</accession>
<sequence length="119" mass="12794">MATNNDREGKAASSGSADVPTTAAPAANDEEDKQNHNGESSGKAPKRKKLPSTTEPKPCKVRRVSEKDMDISLMVEVPGEDIDGKFWVVKSFAVGILQTDKPSILSFQDTSPVGFLFTL</sequence>
<gene>
    <name evidence="2" type="ORF">R1sor_014926</name>
</gene>
<name>A0ABD3HDR8_9MARC</name>
<dbReference type="EMBL" id="JBJQOH010000004">
    <property type="protein sequence ID" value="KAL3688617.1"/>
    <property type="molecule type" value="Genomic_DNA"/>
</dbReference>
<evidence type="ECO:0000256" key="1">
    <source>
        <dbReference type="SAM" id="MobiDB-lite"/>
    </source>
</evidence>
<protein>
    <submittedName>
        <fullName evidence="2">Uncharacterized protein</fullName>
    </submittedName>
</protein>
<feature type="region of interest" description="Disordered" evidence="1">
    <location>
        <begin position="1"/>
        <end position="63"/>
    </location>
</feature>
<dbReference type="Proteomes" id="UP001633002">
    <property type="component" value="Unassembled WGS sequence"/>
</dbReference>
<organism evidence="2 3">
    <name type="scientific">Riccia sorocarpa</name>
    <dbReference type="NCBI Taxonomy" id="122646"/>
    <lineage>
        <taxon>Eukaryota</taxon>
        <taxon>Viridiplantae</taxon>
        <taxon>Streptophyta</taxon>
        <taxon>Embryophyta</taxon>
        <taxon>Marchantiophyta</taxon>
        <taxon>Marchantiopsida</taxon>
        <taxon>Marchantiidae</taxon>
        <taxon>Marchantiales</taxon>
        <taxon>Ricciaceae</taxon>
        <taxon>Riccia</taxon>
    </lineage>
</organism>
<keyword evidence="3" id="KW-1185">Reference proteome</keyword>
<evidence type="ECO:0000313" key="2">
    <source>
        <dbReference type="EMBL" id="KAL3688617.1"/>
    </source>
</evidence>
<evidence type="ECO:0000313" key="3">
    <source>
        <dbReference type="Proteomes" id="UP001633002"/>
    </source>
</evidence>
<proteinExistence type="predicted"/>
<dbReference type="AlphaFoldDB" id="A0ABD3HDR8"/>
<feature type="compositionally biased region" description="Basic and acidic residues" evidence="1">
    <location>
        <begin position="1"/>
        <end position="10"/>
    </location>
</feature>